<dbReference type="CDD" id="cd02440">
    <property type="entry name" value="AdoMet_MTases"/>
    <property type="match status" value="1"/>
</dbReference>
<keyword evidence="2 3" id="KW-0808">Transferase</keyword>
<evidence type="ECO:0000313" key="4">
    <source>
        <dbReference type="Proteomes" id="UP000093501"/>
    </source>
</evidence>
<sequence>MSRIIAGRAKGHRLLTPKGSATRPTTDRTREALFSALASWFDAADADPAEQLAGFSVLDLYAGSGAVGLEAASRGAAPVVLVEADRPTARIIRENAAATGLAVEVRAARAESVAAEPGRRFDLIFLDPPYDLPTERVDALLQRLAADTLADRGLVVVERSTRDREPVWPVRFTDTWHRGYGETTLYFGAVD</sequence>
<proteinExistence type="predicted"/>
<dbReference type="PIRSF" id="PIRSF004553">
    <property type="entry name" value="CHP00095"/>
    <property type="match status" value="1"/>
</dbReference>
<accession>A0A1C0AQK7</accession>
<dbReference type="InterPro" id="IPR002052">
    <property type="entry name" value="DNA_methylase_N6_adenine_CS"/>
</dbReference>
<dbReference type="PANTHER" id="PTHR43542">
    <property type="entry name" value="METHYLTRANSFERASE"/>
    <property type="match status" value="1"/>
</dbReference>
<dbReference type="GO" id="GO:0003676">
    <property type="term" value="F:nucleic acid binding"/>
    <property type="evidence" value="ECO:0007669"/>
    <property type="project" value="InterPro"/>
</dbReference>
<evidence type="ECO:0000256" key="1">
    <source>
        <dbReference type="ARBA" id="ARBA00022603"/>
    </source>
</evidence>
<dbReference type="AlphaFoldDB" id="A0A1C0AQK7"/>
<keyword evidence="4" id="KW-1185">Reference proteome</keyword>
<dbReference type="Proteomes" id="UP000093501">
    <property type="component" value="Unassembled WGS sequence"/>
</dbReference>
<gene>
    <name evidence="3" type="ORF">BCR15_01860</name>
</gene>
<name>A0A1C0AQK7_9ACTN</name>
<dbReference type="GO" id="GO:0031167">
    <property type="term" value="P:rRNA methylation"/>
    <property type="evidence" value="ECO:0007669"/>
    <property type="project" value="InterPro"/>
</dbReference>
<dbReference type="PROSITE" id="PS00092">
    <property type="entry name" value="N6_MTASE"/>
    <property type="match status" value="1"/>
</dbReference>
<evidence type="ECO:0000313" key="3">
    <source>
        <dbReference type="EMBL" id="OCL36627.1"/>
    </source>
</evidence>
<dbReference type="InterPro" id="IPR004398">
    <property type="entry name" value="RNA_MeTrfase_RsmD"/>
</dbReference>
<dbReference type="SUPFAM" id="SSF53335">
    <property type="entry name" value="S-adenosyl-L-methionine-dependent methyltransferases"/>
    <property type="match status" value="1"/>
</dbReference>
<dbReference type="NCBIfam" id="TIGR00095">
    <property type="entry name" value="16S rRNA (guanine(966)-N(2))-methyltransferase RsmD"/>
    <property type="match status" value="1"/>
</dbReference>
<dbReference type="RefSeq" id="WP_068751054.1">
    <property type="nucleotide sequence ID" value="NZ_LR214441.1"/>
</dbReference>
<evidence type="ECO:0000256" key="2">
    <source>
        <dbReference type="ARBA" id="ARBA00022679"/>
    </source>
</evidence>
<comment type="caution">
    <text evidence="3">The sequence shown here is derived from an EMBL/GenBank/DDBJ whole genome shotgun (WGS) entry which is preliminary data.</text>
</comment>
<organism evidence="3 4">
    <name type="scientific">Tessaracoccus lapidicaptus</name>
    <dbReference type="NCBI Taxonomy" id="1427523"/>
    <lineage>
        <taxon>Bacteria</taxon>
        <taxon>Bacillati</taxon>
        <taxon>Actinomycetota</taxon>
        <taxon>Actinomycetes</taxon>
        <taxon>Propionibacteriales</taxon>
        <taxon>Propionibacteriaceae</taxon>
        <taxon>Tessaracoccus</taxon>
    </lineage>
</organism>
<dbReference type="Gene3D" id="3.40.50.150">
    <property type="entry name" value="Vaccinia Virus protein VP39"/>
    <property type="match status" value="1"/>
</dbReference>
<dbReference type="PANTHER" id="PTHR43542:SF1">
    <property type="entry name" value="METHYLTRANSFERASE"/>
    <property type="match status" value="1"/>
</dbReference>
<dbReference type="EMBL" id="MBQD01000011">
    <property type="protein sequence ID" value="OCL36627.1"/>
    <property type="molecule type" value="Genomic_DNA"/>
</dbReference>
<reference evidence="4" key="1">
    <citation type="submission" date="2016-07" db="EMBL/GenBank/DDBJ databases">
        <authorList>
            <person name="Florea S."/>
            <person name="Webb J.S."/>
            <person name="Jaromczyk J."/>
            <person name="Schardl C.L."/>
        </authorList>
    </citation>
    <scope>NUCLEOTIDE SEQUENCE [LARGE SCALE GENOMIC DNA]</scope>
    <source>
        <strain evidence="4">IPBSL-7</strain>
    </source>
</reference>
<protein>
    <submittedName>
        <fullName evidence="3">16S rRNA (Guanine(966)-N(2))-methyltransferase RsmD</fullName>
    </submittedName>
</protein>
<keyword evidence="1 3" id="KW-0489">Methyltransferase</keyword>
<dbReference type="Pfam" id="PF03602">
    <property type="entry name" value="Cons_hypoth95"/>
    <property type="match status" value="1"/>
</dbReference>
<dbReference type="GO" id="GO:0008168">
    <property type="term" value="F:methyltransferase activity"/>
    <property type="evidence" value="ECO:0007669"/>
    <property type="project" value="UniProtKB-KW"/>
</dbReference>
<dbReference type="InterPro" id="IPR029063">
    <property type="entry name" value="SAM-dependent_MTases_sf"/>
</dbReference>